<dbReference type="AlphaFoldDB" id="A0A0R3WH12"/>
<sequence length="41" mass="4307">MHGSVDERHANAATDVVITLGGFKTEDTNADGSATTDVVFR</sequence>
<proteinExistence type="predicted"/>
<dbReference type="Proteomes" id="UP000282613">
    <property type="component" value="Unassembled WGS sequence"/>
</dbReference>
<evidence type="ECO:0000313" key="1">
    <source>
        <dbReference type="EMBL" id="VDK49229.1"/>
    </source>
</evidence>
<evidence type="ECO:0000313" key="3">
    <source>
        <dbReference type="WBParaSite" id="TASK_0001015501-mRNA-1"/>
    </source>
</evidence>
<dbReference type="EMBL" id="UYRS01020666">
    <property type="protein sequence ID" value="VDK49229.1"/>
    <property type="molecule type" value="Genomic_DNA"/>
</dbReference>
<protein>
    <submittedName>
        <fullName evidence="3">PPC domain-containing protein</fullName>
    </submittedName>
</protein>
<evidence type="ECO:0000313" key="2">
    <source>
        <dbReference type="Proteomes" id="UP000282613"/>
    </source>
</evidence>
<reference evidence="3" key="1">
    <citation type="submission" date="2017-02" db="UniProtKB">
        <authorList>
            <consortium name="WormBaseParasite"/>
        </authorList>
    </citation>
    <scope>IDENTIFICATION</scope>
</reference>
<reference evidence="1 2" key="2">
    <citation type="submission" date="2018-11" db="EMBL/GenBank/DDBJ databases">
        <authorList>
            <consortium name="Pathogen Informatics"/>
        </authorList>
    </citation>
    <scope>NUCLEOTIDE SEQUENCE [LARGE SCALE GENOMIC DNA]</scope>
</reference>
<organism evidence="3">
    <name type="scientific">Taenia asiatica</name>
    <name type="common">Asian tapeworm</name>
    <dbReference type="NCBI Taxonomy" id="60517"/>
    <lineage>
        <taxon>Eukaryota</taxon>
        <taxon>Metazoa</taxon>
        <taxon>Spiralia</taxon>
        <taxon>Lophotrochozoa</taxon>
        <taxon>Platyhelminthes</taxon>
        <taxon>Cestoda</taxon>
        <taxon>Eucestoda</taxon>
        <taxon>Cyclophyllidea</taxon>
        <taxon>Taeniidae</taxon>
        <taxon>Taenia</taxon>
    </lineage>
</organism>
<name>A0A0R3WH12_TAEAS</name>
<dbReference type="WBParaSite" id="TASK_0001015501-mRNA-1">
    <property type="protein sequence ID" value="TASK_0001015501-mRNA-1"/>
    <property type="gene ID" value="TASK_0001015501"/>
</dbReference>
<accession>A0A0R3WH12</accession>
<gene>
    <name evidence="1" type="ORF">TASK_LOCUS10156</name>
</gene>
<keyword evidence="2" id="KW-1185">Reference proteome</keyword>